<dbReference type="OrthoDB" id="8185902at2759"/>
<gene>
    <name evidence="1" type="ORF">G5I_09609</name>
</gene>
<dbReference type="EMBL" id="GL888374">
    <property type="protein sequence ID" value="EGI62095.1"/>
    <property type="molecule type" value="Genomic_DNA"/>
</dbReference>
<proteinExistence type="predicted"/>
<evidence type="ECO:0008006" key="3">
    <source>
        <dbReference type="Google" id="ProtNLM"/>
    </source>
</evidence>
<dbReference type="PANTHER" id="PTHR11008">
    <property type="entry name" value="PROTEIN TAKEOUT-LIKE PROTEIN"/>
    <property type="match status" value="1"/>
</dbReference>
<dbReference type="InterPro" id="IPR038606">
    <property type="entry name" value="To_sf"/>
</dbReference>
<dbReference type="PANTHER" id="PTHR11008:SF39">
    <property type="entry name" value="CIRCADIAN CLOCK-CONTROLLED PROTEIN-LIKE PROTEIN"/>
    <property type="match status" value="1"/>
</dbReference>
<reference evidence="1" key="1">
    <citation type="submission" date="2011-02" db="EMBL/GenBank/DDBJ databases">
        <title>The genome of the leaf-cutting ant Acromyrmex echinatior suggests key adaptations to social evolution and fungus farming.</title>
        <authorList>
            <person name="Nygaard S."/>
            <person name="Zhang G."/>
        </authorList>
    </citation>
    <scope>NUCLEOTIDE SEQUENCE</scope>
</reference>
<name>F4WUN2_ACREC</name>
<protein>
    <recommendedName>
        <fullName evidence="3">Circadian clock-controlled protein</fullName>
    </recommendedName>
</protein>
<dbReference type="InterPro" id="IPR010562">
    <property type="entry name" value="Haemolymph_juvenile_hormone-bd"/>
</dbReference>
<evidence type="ECO:0000313" key="1">
    <source>
        <dbReference type="EMBL" id="EGI62095.1"/>
    </source>
</evidence>
<sequence>MDMALFVDVSRWSVFRGLIGFFEEKLGVTPSYIQVCGRRDPNLDQCIINNIDNLKGRLCDGIPELGIPSGNPYTFDELLITDGPNAKIYIRDAKIMGMCDFVVKSFYADIDRLHFEAEIIFKQVEINTTYDFNVRLLVPIAYKGPIYLTLDNVGAKADIDINLTTRDSKRYVYLSKLKINIDFKNYNIKYDVDNSDLAQFYEIIKNFVGNNREEIIKILKPVIEAEISRRIILISNNIVKQFTYEELFPDRT</sequence>
<dbReference type="GO" id="GO:0005615">
    <property type="term" value="C:extracellular space"/>
    <property type="evidence" value="ECO:0007669"/>
    <property type="project" value="TreeGrafter"/>
</dbReference>
<dbReference type="Pfam" id="PF06585">
    <property type="entry name" value="JHBP"/>
    <property type="match status" value="1"/>
</dbReference>
<evidence type="ECO:0000313" key="2">
    <source>
        <dbReference type="Proteomes" id="UP000007755"/>
    </source>
</evidence>
<accession>F4WUN2</accession>
<dbReference type="InParanoid" id="F4WUN2"/>
<keyword evidence="2" id="KW-1185">Reference proteome</keyword>
<dbReference type="Proteomes" id="UP000007755">
    <property type="component" value="Unassembled WGS sequence"/>
</dbReference>
<dbReference type="Gene3D" id="3.15.10.30">
    <property type="entry name" value="Haemolymph juvenile hormone binding protein"/>
    <property type="match status" value="1"/>
</dbReference>
<dbReference type="SMART" id="SM00700">
    <property type="entry name" value="JHBP"/>
    <property type="match status" value="1"/>
</dbReference>
<organism evidence="2">
    <name type="scientific">Acromyrmex echinatior</name>
    <name type="common">Panamanian leafcutter ant</name>
    <name type="synonym">Acromyrmex octospinosus echinatior</name>
    <dbReference type="NCBI Taxonomy" id="103372"/>
    <lineage>
        <taxon>Eukaryota</taxon>
        <taxon>Metazoa</taxon>
        <taxon>Ecdysozoa</taxon>
        <taxon>Arthropoda</taxon>
        <taxon>Hexapoda</taxon>
        <taxon>Insecta</taxon>
        <taxon>Pterygota</taxon>
        <taxon>Neoptera</taxon>
        <taxon>Endopterygota</taxon>
        <taxon>Hymenoptera</taxon>
        <taxon>Apocrita</taxon>
        <taxon>Aculeata</taxon>
        <taxon>Formicoidea</taxon>
        <taxon>Formicidae</taxon>
        <taxon>Myrmicinae</taxon>
        <taxon>Acromyrmex</taxon>
    </lineage>
</organism>
<dbReference type="AlphaFoldDB" id="F4WUN2"/>
<dbReference type="eggNOG" id="ENOG502S3EM">
    <property type="taxonomic scope" value="Eukaryota"/>
</dbReference>